<dbReference type="GO" id="GO:0008289">
    <property type="term" value="F:lipid binding"/>
    <property type="evidence" value="ECO:0007669"/>
    <property type="project" value="UniProtKB-KW"/>
</dbReference>
<evidence type="ECO:0000313" key="3">
    <source>
        <dbReference type="Proteomes" id="UP000663889"/>
    </source>
</evidence>
<sequence length="140" mass="15986">MAGSNSVEALKGTWDYVKDENMDAFMKEIGVGMAARMMAKGIKPRLVISENGGKWTLRSESTLKTNTIEFTPDAEFDDKTADGREIKTIVRFKNGTWEHTTRDKHGKEWIATRYINDQGQQQLDITCGSVKAHRWFKRVE</sequence>
<proteinExistence type="inferred from homology"/>
<evidence type="ECO:0000256" key="1">
    <source>
        <dbReference type="ARBA" id="ARBA00008390"/>
    </source>
</evidence>
<gene>
    <name evidence="2" type="ORF">SEV965_LOCUS32335</name>
</gene>
<dbReference type="SUPFAM" id="SSF50814">
    <property type="entry name" value="Lipocalins"/>
    <property type="match status" value="1"/>
</dbReference>
<dbReference type="AlphaFoldDB" id="A0A815MK93"/>
<reference evidence="2" key="1">
    <citation type="submission" date="2021-02" db="EMBL/GenBank/DDBJ databases">
        <authorList>
            <person name="Nowell W R."/>
        </authorList>
    </citation>
    <scope>NUCLEOTIDE SEQUENCE</scope>
</reference>
<dbReference type="PRINTS" id="PR00178">
    <property type="entry name" value="FATTYACIDBP"/>
</dbReference>
<dbReference type="CDD" id="cd00742">
    <property type="entry name" value="FABP"/>
    <property type="match status" value="1"/>
</dbReference>
<dbReference type="Gene3D" id="2.40.128.20">
    <property type="match status" value="1"/>
</dbReference>
<organism evidence="2 3">
    <name type="scientific">Rotaria sordida</name>
    <dbReference type="NCBI Taxonomy" id="392033"/>
    <lineage>
        <taxon>Eukaryota</taxon>
        <taxon>Metazoa</taxon>
        <taxon>Spiralia</taxon>
        <taxon>Gnathifera</taxon>
        <taxon>Rotifera</taxon>
        <taxon>Eurotatoria</taxon>
        <taxon>Bdelloidea</taxon>
        <taxon>Philodinida</taxon>
        <taxon>Philodinidae</taxon>
        <taxon>Rotaria</taxon>
    </lineage>
</organism>
<protein>
    <submittedName>
        <fullName evidence="2">Uncharacterized protein</fullName>
    </submittedName>
</protein>
<evidence type="ECO:0000313" key="2">
    <source>
        <dbReference type="EMBL" id="CAF1421748.1"/>
    </source>
</evidence>
<dbReference type="InterPro" id="IPR000463">
    <property type="entry name" value="Fatty_acid-bd"/>
</dbReference>
<comment type="similarity">
    <text evidence="1">Belongs to the calycin superfamily. Fatty-acid binding protein (FABP) family.</text>
</comment>
<comment type="caution">
    <text evidence="2">The sequence shown here is derived from an EMBL/GenBank/DDBJ whole genome shotgun (WGS) entry which is preliminary data.</text>
</comment>
<dbReference type="PANTHER" id="PTHR11955">
    <property type="entry name" value="FATTY ACID BINDING PROTEIN"/>
    <property type="match status" value="1"/>
</dbReference>
<dbReference type="InterPro" id="IPR012674">
    <property type="entry name" value="Calycin"/>
</dbReference>
<dbReference type="InterPro" id="IPR031259">
    <property type="entry name" value="ILBP"/>
</dbReference>
<name>A0A815MK93_9BILA</name>
<accession>A0A815MK93</accession>
<dbReference type="Proteomes" id="UP000663889">
    <property type="component" value="Unassembled WGS sequence"/>
</dbReference>
<dbReference type="EMBL" id="CAJNOU010004006">
    <property type="protein sequence ID" value="CAF1421748.1"/>
    <property type="molecule type" value="Genomic_DNA"/>
</dbReference>